<evidence type="ECO:0000256" key="2">
    <source>
        <dbReference type="ARBA" id="ARBA00022525"/>
    </source>
</evidence>
<evidence type="ECO:0000256" key="1">
    <source>
        <dbReference type="ARBA" id="ARBA00004613"/>
    </source>
</evidence>
<dbReference type="CDD" id="cd09823">
    <property type="entry name" value="peroxinectin_like"/>
    <property type="match status" value="1"/>
</dbReference>
<dbReference type="SUPFAM" id="SSF48113">
    <property type="entry name" value="Heme-dependent peroxidases"/>
    <property type="match status" value="1"/>
</dbReference>
<evidence type="ECO:0000256" key="3">
    <source>
        <dbReference type="ARBA" id="ARBA00022559"/>
    </source>
</evidence>
<keyword evidence="3" id="KW-0560">Oxidoreductase</keyword>
<dbReference type="PRINTS" id="PR00457">
    <property type="entry name" value="ANPEROXIDASE"/>
</dbReference>
<dbReference type="InterPro" id="IPR019791">
    <property type="entry name" value="Haem_peroxidase_animal"/>
</dbReference>
<evidence type="ECO:0008006" key="8">
    <source>
        <dbReference type="Google" id="ProtNLM"/>
    </source>
</evidence>
<evidence type="ECO:0000256" key="4">
    <source>
        <dbReference type="ARBA" id="ARBA00023180"/>
    </source>
</evidence>
<gene>
    <name evidence="6" type="primary">Necator_chrIV.g16731</name>
    <name evidence="6" type="ORF">RB195_003434</name>
</gene>
<comment type="subcellular location">
    <subcellularLocation>
        <location evidence="1">Secreted</location>
    </subcellularLocation>
</comment>
<sequence length="900" mass="100419">MTEGTMRDIIELPTFAHEKAQRNFFYFATSCGFFLDKEKAEDSMLWARCEQVHIHAKNRFKRMRKCQIRFPDASFDPSPPGSWLPSRFFGRCGSGGDQDRPRQSVIAREGRCYDRSWVKTTWSTDSCISYCARSGAVETAVGIEVGPWRTAEMGGSRIITRSQPLRSTAPLTQLSVLHVVLTQLDHSSQMELVTKKILKIVVGKFGSGVLDELANLDVDELLARAGEARKKRGATGCGLKLVDCTSEDSNVFRSITGKCNNPMNSTWGAAVTPVRRLLGKASYGDGFNTIRTKGVKGTTLPSTREVSNKLHQEGANPTFDYTRNHFYMQFGQWIAHDIIFMPSSVGPTGKDLNCTSCDSPQFSENCAPIPAPANDSYFKPFNNGTSRCIRLTRALNAQKGLGVRTQINQNTHFLDLSTVYGSEDCEGASVRSLINGELKTFIYNGDVLPPQKKNDSNCLSKDPFYCYTTGDFRNSLHPGLVPLHVTYIKEHNRIAAQFKKANPDWPDQRLFEEARRVNIAQFQHHVYDEYLPRVVGEKLMTDFRLKPLKSGFSTDYSPSVNAALSAEFAAAAFRFGHGQARKDFPRVTNKNTTAGSSVDLGNNIFYVDSHYAPNQGGIASFIEGMMQHAVMKADNEFSFPIRNQLFEIRGRPASGVDLVAVNIMRGRDIGLFPYNEYRTLVGLKKANTFDDLRSEMDATNVEALKKVYADVNDIDLYTGIMLERPMVDTVIGPTGGYIIAEQFAALKRGDRFFYENQVRGTRGLKPEELDAVRRSHLSKVICMNTVGMDNVPVDIFSLQSERVPCSTLPEVDIRFFIGQPPPPPPPPPPGKPQGIYSGAANGPSTICCDFQFGFIPFHGLLEQDEVAYDMVTLSKKRTVVRNMRLLLQFKKGNTRINRAC</sequence>
<dbReference type="Pfam" id="PF03098">
    <property type="entry name" value="An_peroxidase"/>
    <property type="match status" value="1"/>
</dbReference>
<keyword evidence="3" id="KW-0575">Peroxidase</keyword>
<dbReference type="Gene3D" id="1.10.640.10">
    <property type="entry name" value="Haem peroxidase domain superfamily, animal type"/>
    <property type="match status" value="1"/>
</dbReference>
<dbReference type="EMBL" id="JAVFWL010000004">
    <property type="protein sequence ID" value="KAK6752009.1"/>
    <property type="molecule type" value="Genomic_DNA"/>
</dbReference>
<dbReference type="PANTHER" id="PTHR11475">
    <property type="entry name" value="OXIDASE/PEROXIDASE"/>
    <property type="match status" value="1"/>
</dbReference>
<keyword evidence="2" id="KW-0964">Secreted</keyword>
<dbReference type="Proteomes" id="UP001303046">
    <property type="component" value="Unassembled WGS sequence"/>
</dbReference>
<reference evidence="6 7" key="1">
    <citation type="submission" date="2023-08" db="EMBL/GenBank/DDBJ databases">
        <title>A Necator americanus chromosomal reference genome.</title>
        <authorList>
            <person name="Ilik V."/>
            <person name="Petrzelkova K.J."/>
            <person name="Pardy F."/>
            <person name="Fuh T."/>
            <person name="Niatou-Singa F.S."/>
            <person name="Gouil Q."/>
            <person name="Baker L."/>
            <person name="Ritchie M.E."/>
            <person name="Jex A.R."/>
            <person name="Gazzola D."/>
            <person name="Li H."/>
            <person name="Toshio Fujiwara R."/>
            <person name="Zhan B."/>
            <person name="Aroian R.V."/>
            <person name="Pafco B."/>
            <person name="Schwarz E.M."/>
        </authorList>
    </citation>
    <scope>NUCLEOTIDE SEQUENCE [LARGE SCALE GENOMIC DNA]</scope>
    <source>
        <strain evidence="6 7">Aroian</strain>
        <tissue evidence="6">Whole animal</tissue>
    </source>
</reference>
<dbReference type="PROSITE" id="PS50292">
    <property type="entry name" value="PEROXIDASE_3"/>
    <property type="match status" value="1"/>
</dbReference>
<evidence type="ECO:0000313" key="7">
    <source>
        <dbReference type="Proteomes" id="UP001303046"/>
    </source>
</evidence>
<proteinExistence type="predicted"/>
<feature type="region of interest" description="Disordered" evidence="5">
    <location>
        <begin position="817"/>
        <end position="836"/>
    </location>
</feature>
<feature type="compositionally biased region" description="Pro residues" evidence="5">
    <location>
        <begin position="819"/>
        <end position="831"/>
    </location>
</feature>
<name>A0ABR1DNK6_NECAM</name>
<protein>
    <recommendedName>
        <fullName evidence="8">Animal hem peroxidase</fullName>
    </recommendedName>
</protein>
<dbReference type="PANTHER" id="PTHR11475:SF4">
    <property type="entry name" value="CHORION PEROXIDASE"/>
    <property type="match status" value="1"/>
</dbReference>
<accession>A0ABR1DNK6</accession>
<keyword evidence="7" id="KW-1185">Reference proteome</keyword>
<organism evidence="6 7">
    <name type="scientific">Necator americanus</name>
    <name type="common">Human hookworm</name>
    <dbReference type="NCBI Taxonomy" id="51031"/>
    <lineage>
        <taxon>Eukaryota</taxon>
        <taxon>Metazoa</taxon>
        <taxon>Ecdysozoa</taxon>
        <taxon>Nematoda</taxon>
        <taxon>Chromadorea</taxon>
        <taxon>Rhabditida</taxon>
        <taxon>Rhabditina</taxon>
        <taxon>Rhabditomorpha</taxon>
        <taxon>Strongyloidea</taxon>
        <taxon>Ancylostomatidae</taxon>
        <taxon>Bunostominae</taxon>
        <taxon>Necator</taxon>
    </lineage>
</organism>
<keyword evidence="4" id="KW-0325">Glycoprotein</keyword>
<dbReference type="InterPro" id="IPR037120">
    <property type="entry name" value="Haem_peroxidase_sf_animal"/>
</dbReference>
<dbReference type="InterPro" id="IPR010255">
    <property type="entry name" value="Haem_peroxidase_sf"/>
</dbReference>
<comment type="caution">
    <text evidence="6">The sequence shown here is derived from an EMBL/GenBank/DDBJ whole genome shotgun (WGS) entry which is preliminary data.</text>
</comment>
<evidence type="ECO:0000313" key="6">
    <source>
        <dbReference type="EMBL" id="KAK6752009.1"/>
    </source>
</evidence>
<evidence type="ECO:0000256" key="5">
    <source>
        <dbReference type="SAM" id="MobiDB-lite"/>
    </source>
</evidence>